<keyword evidence="5 8" id="KW-0472">Membrane</keyword>
<dbReference type="GO" id="GO:0016020">
    <property type="term" value="C:membrane"/>
    <property type="evidence" value="ECO:0007669"/>
    <property type="project" value="UniProtKB-SubCell"/>
</dbReference>
<feature type="compositionally biased region" description="Basic and acidic residues" evidence="7">
    <location>
        <begin position="132"/>
        <end position="153"/>
    </location>
</feature>
<comment type="subcellular location">
    <subcellularLocation>
        <location evidence="1 6">Membrane</location>
        <topology evidence="1 6">Multi-pass membrane protein</topology>
    </subcellularLocation>
</comment>
<evidence type="ECO:0000256" key="2">
    <source>
        <dbReference type="ARBA" id="ARBA00008573"/>
    </source>
</evidence>
<feature type="region of interest" description="Disordered" evidence="7">
    <location>
        <begin position="126"/>
        <end position="153"/>
    </location>
</feature>
<keyword evidence="3 8" id="KW-0812">Transmembrane</keyword>
<evidence type="ECO:0000256" key="4">
    <source>
        <dbReference type="ARBA" id="ARBA00022989"/>
    </source>
</evidence>
<dbReference type="PANTHER" id="PTHR12300">
    <property type="entry name" value="HVA22-LIKE PROTEINS"/>
    <property type="match status" value="1"/>
</dbReference>
<dbReference type="EMBL" id="HBIA01003442">
    <property type="protein sequence ID" value="CAE0229978.1"/>
    <property type="molecule type" value="Transcribed_RNA"/>
</dbReference>
<sequence length="153" mass="17203">MIQSIKVIEKKHGEETTKWLSFWTVFGIFQTIELFIGFILAFIPYYSIIRIVFFVYLMAPQTDGAQTLYKSVFQPFLKKHEKEIQNLVDSVQTRATEASTEFVSSAKSAAQDLGSTENILKAASAAQSLNKEAGETKGDPQDPVEKEADKEDQ</sequence>
<gene>
    <name evidence="9" type="ORF">SRAS04492_LOCUS1764</name>
</gene>
<dbReference type="Pfam" id="PF03134">
    <property type="entry name" value="TB2_DP1_HVA22"/>
    <property type="match status" value="1"/>
</dbReference>
<feature type="transmembrane region" description="Helical" evidence="8">
    <location>
        <begin position="20"/>
        <end position="43"/>
    </location>
</feature>
<name>A0A7S3FUD0_9SPIT</name>
<comment type="similarity">
    <text evidence="2 6">Belongs to the DP1 family.</text>
</comment>
<protein>
    <recommendedName>
        <fullName evidence="10">Receptor expression-enhancing protein</fullName>
    </recommendedName>
</protein>
<evidence type="ECO:0008006" key="10">
    <source>
        <dbReference type="Google" id="ProtNLM"/>
    </source>
</evidence>
<evidence type="ECO:0000256" key="7">
    <source>
        <dbReference type="SAM" id="MobiDB-lite"/>
    </source>
</evidence>
<proteinExistence type="inferred from homology"/>
<evidence type="ECO:0000256" key="1">
    <source>
        <dbReference type="ARBA" id="ARBA00004141"/>
    </source>
</evidence>
<dbReference type="AlphaFoldDB" id="A0A7S3FUD0"/>
<evidence type="ECO:0000256" key="3">
    <source>
        <dbReference type="ARBA" id="ARBA00022692"/>
    </source>
</evidence>
<evidence type="ECO:0000256" key="6">
    <source>
        <dbReference type="RuleBase" id="RU362006"/>
    </source>
</evidence>
<dbReference type="InterPro" id="IPR004345">
    <property type="entry name" value="TB2_DP1_HVA22"/>
</dbReference>
<evidence type="ECO:0000256" key="5">
    <source>
        <dbReference type="ARBA" id="ARBA00023136"/>
    </source>
</evidence>
<reference evidence="9" key="1">
    <citation type="submission" date="2021-01" db="EMBL/GenBank/DDBJ databases">
        <authorList>
            <person name="Corre E."/>
            <person name="Pelletier E."/>
            <person name="Niang G."/>
            <person name="Scheremetjew M."/>
            <person name="Finn R."/>
            <person name="Kale V."/>
            <person name="Holt S."/>
            <person name="Cochrane G."/>
            <person name="Meng A."/>
            <person name="Brown T."/>
            <person name="Cohen L."/>
        </authorList>
    </citation>
    <scope>NUCLEOTIDE SEQUENCE</scope>
    <source>
        <strain evidence="9">Ras09</strain>
    </source>
</reference>
<evidence type="ECO:0000256" key="8">
    <source>
        <dbReference type="SAM" id="Phobius"/>
    </source>
</evidence>
<dbReference type="PANTHER" id="PTHR12300:SF161">
    <property type="entry name" value="RECEPTOR EXPRESSION-ENHANCING PROTEIN"/>
    <property type="match status" value="1"/>
</dbReference>
<accession>A0A7S3FUD0</accession>
<organism evidence="9">
    <name type="scientific">Strombidium rassoulzadegani</name>
    <dbReference type="NCBI Taxonomy" id="1082188"/>
    <lineage>
        <taxon>Eukaryota</taxon>
        <taxon>Sar</taxon>
        <taxon>Alveolata</taxon>
        <taxon>Ciliophora</taxon>
        <taxon>Intramacronucleata</taxon>
        <taxon>Spirotrichea</taxon>
        <taxon>Oligotrichia</taxon>
        <taxon>Strombidiidae</taxon>
        <taxon>Strombidium</taxon>
    </lineage>
</organism>
<evidence type="ECO:0000313" key="9">
    <source>
        <dbReference type="EMBL" id="CAE0229978.1"/>
    </source>
</evidence>
<keyword evidence="4 8" id="KW-1133">Transmembrane helix</keyword>